<accession>A0A7S0QMS4</accession>
<dbReference type="InterPro" id="IPR005746">
    <property type="entry name" value="Thioredoxin"/>
</dbReference>
<dbReference type="InterPro" id="IPR017937">
    <property type="entry name" value="Thioredoxin_CS"/>
</dbReference>
<dbReference type="InterPro" id="IPR013766">
    <property type="entry name" value="Thioredoxin_domain"/>
</dbReference>
<organism evidence="6">
    <name type="scientific">Pyramimonas obovata</name>
    <dbReference type="NCBI Taxonomy" id="1411642"/>
    <lineage>
        <taxon>Eukaryota</taxon>
        <taxon>Viridiplantae</taxon>
        <taxon>Chlorophyta</taxon>
        <taxon>Pyramimonadophyceae</taxon>
        <taxon>Pyramimonadales</taxon>
        <taxon>Pyramimonadaceae</taxon>
        <taxon>Pyramimonas</taxon>
        <taxon>Pyramimonas incertae sedis</taxon>
    </lineage>
</organism>
<keyword evidence="3" id="KW-1015">Disulfide bond</keyword>
<dbReference type="FunFam" id="3.40.30.10:FF:000001">
    <property type="entry name" value="Thioredoxin"/>
    <property type="match status" value="1"/>
</dbReference>
<dbReference type="Pfam" id="PF00085">
    <property type="entry name" value="Thioredoxin"/>
    <property type="match status" value="1"/>
</dbReference>
<dbReference type="CDD" id="cd02947">
    <property type="entry name" value="TRX_family"/>
    <property type="match status" value="1"/>
</dbReference>
<dbReference type="PROSITE" id="PS00194">
    <property type="entry name" value="THIOREDOXIN_1"/>
    <property type="match status" value="1"/>
</dbReference>
<name>A0A7S0QMS4_9CHLO</name>
<dbReference type="PRINTS" id="PR00421">
    <property type="entry name" value="THIOREDOXIN"/>
</dbReference>
<evidence type="ECO:0000256" key="1">
    <source>
        <dbReference type="ARBA" id="ARBA00022448"/>
    </source>
</evidence>
<dbReference type="Gene3D" id="3.40.30.10">
    <property type="entry name" value="Glutaredoxin"/>
    <property type="match status" value="1"/>
</dbReference>
<keyword evidence="1" id="KW-0813">Transport</keyword>
<evidence type="ECO:0000256" key="3">
    <source>
        <dbReference type="ARBA" id="ARBA00023157"/>
    </source>
</evidence>
<dbReference type="NCBIfam" id="TIGR01068">
    <property type="entry name" value="thioredoxin"/>
    <property type="match status" value="1"/>
</dbReference>
<dbReference type="AlphaFoldDB" id="A0A7S0QMS4"/>
<protein>
    <recommendedName>
        <fullName evidence="5">Thioredoxin domain-containing protein</fullName>
    </recommendedName>
</protein>
<evidence type="ECO:0000256" key="4">
    <source>
        <dbReference type="ARBA" id="ARBA00023284"/>
    </source>
</evidence>
<evidence type="ECO:0000259" key="5">
    <source>
        <dbReference type="PROSITE" id="PS51352"/>
    </source>
</evidence>
<dbReference type="GO" id="GO:0005737">
    <property type="term" value="C:cytoplasm"/>
    <property type="evidence" value="ECO:0007669"/>
    <property type="project" value="TreeGrafter"/>
</dbReference>
<sequence length="179" mass="19218">MNTTSIAQSRLAMAAISTARNGHATRAIACRADNRALALSSKQSVAQSVASLKRSSSAKHTRGASRLAVRAAVTDVTQVTFEEEVISASEPVLVDFWATWCGPCKLMHMVVKGLDQDLGGSVKVVKCETDTSPDLVEKYQVYGLPALLVFKDGELVAQREGAMNKVKLAQWLQELGVAE</sequence>
<gene>
    <name evidence="6" type="ORF">POBO1169_LOCUS783</name>
</gene>
<feature type="domain" description="Thioredoxin" evidence="5">
    <location>
        <begin position="58"/>
        <end position="177"/>
    </location>
</feature>
<dbReference type="PROSITE" id="PS51352">
    <property type="entry name" value="THIOREDOXIN_2"/>
    <property type="match status" value="1"/>
</dbReference>
<evidence type="ECO:0000313" key="6">
    <source>
        <dbReference type="EMBL" id="CAD8648893.1"/>
    </source>
</evidence>
<evidence type="ECO:0000256" key="2">
    <source>
        <dbReference type="ARBA" id="ARBA00022982"/>
    </source>
</evidence>
<dbReference type="PANTHER" id="PTHR45663:SF22">
    <property type="entry name" value="THIOREDOXIN X, CHLOROPLASTIC"/>
    <property type="match status" value="1"/>
</dbReference>
<keyword evidence="4" id="KW-0676">Redox-active center</keyword>
<proteinExistence type="predicted"/>
<keyword evidence="2" id="KW-0249">Electron transport</keyword>
<dbReference type="GO" id="GO:0015035">
    <property type="term" value="F:protein-disulfide reductase activity"/>
    <property type="evidence" value="ECO:0007669"/>
    <property type="project" value="InterPro"/>
</dbReference>
<dbReference type="PANTHER" id="PTHR45663">
    <property type="entry name" value="GEO12009P1"/>
    <property type="match status" value="1"/>
</dbReference>
<dbReference type="InterPro" id="IPR036249">
    <property type="entry name" value="Thioredoxin-like_sf"/>
</dbReference>
<reference evidence="6" key="1">
    <citation type="submission" date="2021-01" db="EMBL/GenBank/DDBJ databases">
        <authorList>
            <person name="Corre E."/>
            <person name="Pelletier E."/>
            <person name="Niang G."/>
            <person name="Scheremetjew M."/>
            <person name="Finn R."/>
            <person name="Kale V."/>
            <person name="Holt S."/>
            <person name="Cochrane G."/>
            <person name="Meng A."/>
            <person name="Brown T."/>
            <person name="Cohen L."/>
        </authorList>
    </citation>
    <scope>NUCLEOTIDE SEQUENCE</scope>
    <source>
        <strain evidence="6">CCMP722</strain>
    </source>
</reference>
<dbReference type="SUPFAM" id="SSF52833">
    <property type="entry name" value="Thioredoxin-like"/>
    <property type="match status" value="1"/>
</dbReference>
<dbReference type="EMBL" id="HBFA01001609">
    <property type="protein sequence ID" value="CAD8648893.1"/>
    <property type="molecule type" value="Transcribed_RNA"/>
</dbReference>